<dbReference type="EMBL" id="BKCJ010002674">
    <property type="protein sequence ID" value="GEU50170.1"/>
    <property type="molecule type" value="Genomic_DNA"/>
</dbReference>
<name>A0A6L2KN39_TANCI</name>
<proteinExistence type="predicted"/>
<evidence type="ECO:0000256" key="1">
    <source>
        <dbReference type="SAM" id="SignalP"/>
    </source>
</evidence>
<evidence type="ECO:0008006" key="3">
    <source>
        <dbReference type="Google" id="ProtNLM"/>
    </source>
</evidence>
<organism evidence="2">
    <name type="scientific">Tanacetum cinerariifolium</name>
    <name type="common">Dalmatian daisy</name>
    <name type="synonym">Chrysanthemum cinerariifolium</name>
    <dbReference type="NCBI Taxonomy" id="118510"/>
    <lineage>
        <taxon>Eukaryota</taxon>
        <taxon>Viridiplantae</taxon>
        <taxon>Streptophyta</taxon>
        <taxon>Embryophyta</taxon>
        <taxon>Tracheophyta</taxon>
        <taxon>Spermatophyta</taxon>
        <taxon>Magnoliopsida</taxon>
        <taxon>eudicotyledons</taxon>
        <taxon>Gunneridae</taxon>
        <taxon>Pentapetalae</taxon>
        <taxon>asterids</taxon>
        <taxon>campanulids</taxon>
        <taxon>Asterales</taxon>
        <taxon>Asteraceae</taxon>
        <taxon>Asteroideae</taxon>
        <taxon>Anthemideae</taxon>
        <taxon>Anthemidinae</taxon>
        <taxon>Tanacetum</taxon>
    </lineage>
</organism>
<dbReference type="InterPro" id="IPR040256">
    <property type="entry name" value="At4g02000-like"/>
</dbReference>
<comment type="caution">
    <text evidence="2">The sequence shown here is derived from an EMBL/GenBank/DDBJ whole genome shotgun (WGS) entry which is preliminary data.</text>
</comment>
<feature type="signal peptide" evidence="1">
    <location>
        <begin position="1"/>
        <end position="16"/>
    </location>
</feature>
<dbReference type="PANTHER" id="PTHR31286">
    <property type="entry name" value="GLYCINE-RICH CELL WALL STRUCTURAL PROTEIN 1.8-LIKE"/>
    <property type="match status" value="1"/>
</dbReference>
<sequence>MLVLLVLLLIDKVAIGEVVNKLRSWGFLVSWGCMGGLWVRREIGKEDVQYFEVYTGERLDENTLKGYIGYCILGPYKRGFLSQNGSGRGKGVKEKSLNASNIEVVIDGVVPSVIIESGNVAKKVVSPPVVDETVAKEKQSPLVNASGLGSYPPLPTQETTSTGNALDKSLYANVTGKPSGKKVNFYTLFTPRGNGIDVVVPVESIRAISERFVNTAYGVFLGKRVACPVVANYVRNTWDKYGLVRSMFSSSTRKWHSDVNLLKEDVGIVSVWVKLHVVPVTAFSEDGLSAIATKLAMIELRADVELNDNIVGAMPKITREGYYTCNIHVEYEWKPFRCACCKVFGHVQEECSKNIGTGETNNLKKTSQTPKGIPVGQKIGFRLTKQVCQLVSKKPTANTSINKKKNVESAKEGKVTLVDDEGKPLEKVSSSCEYESEDEWTESYENDDYGYDPYDDDDMYEGHDIPDKLQAICDKLDITAICVRCWLTNRIRGFGQLGKGHLHMGRSGRGHGYCLGSGEVHRKGWAVKASNDLIVPSAATVYAPDVVSNKREDVVNIEKLGKNLENASSFEIMDRAHEKYKNDIDIAIAFDQKRVGRIMPGRRVLCHCPKGIPLGVGMHNLNVG</sequence>
<protein>
    <recommendedName>
        <fullName evidence="3">DUF4283 domain-containing protein</fullName>
    </recommendedName>
</protein>
<evidence type="ECO:0000313" key="2">
    <source>
        <dbReference type="EMBL" id="GEU50170.1"/>
    </source>
</evidence>
<gene>
    <name evidence="2" type="ORF">Tci_022148</name>
</gene>
<reference evidence="2" key="1">
    <citation type="journal article" date="2019" name="Sci. Rep.">
        <title>Draft genome of Tanacetum cinerariifolium, the natural source of mosquito coil.</title>
        <authorList>
            <person name="Yamashiro T."/>
            <person name="Shiraishi A."/>
            <person name="Satake H."/>
            <person name="Nakayama K."/>
        </authorList>
    </citation>
    <scope>NUCLEOTIDE SEQUENCE</scope>
</reference>
<accession>A0A6L2KN39</accession>
<dbReference type="AlphaFoldDB" id="A0A6L2KN39"/>
<feature type="chain" id="PRO_5026938853" description="DUF4283 domain-containing protein" evidence="1">
    <location>
        <begin position="17"/>
        <end position="624"/>
    </location>
</feature>
<keyword evidence="1" id="KW-0732">Signal</keyword>
<dbReference type="PANTHER" id="PTHR31286:SF99">
    <property type="entry name" value="DUF4283 DOMAIN-CONTAINING PROTEIN"/>
    <property type="match status" value="1"/>
</dbReference>